<dbReference type="Proteomes" id="UP001604336">
    <property type="component" value="Unassembled WGS sequence"/>
</dbReference>
<dbReference type="InterPro" id="IPR054722">
    <property type="entry name" value="PolX-like_BBD"/>
</dbReference>
<proteinExistence type="predicted"/>
<dbReference type="AlphaFoldDB" id="A0ABD1Q4K0"/>
<comment type="caution">
    <text evidence="2">The sequence shown here is derived from an EMBL/GenBank/DDBJ whole genome shotgun (WGS) entry which is preliminary data.</text>
</comment>
<keyword evidence="3" id="KW-1185">Reference proteome</keyword>
<dbReference type="Pfam" id="PF22936">
    <property type="entry name" value="Pol_BBD"/>
    <property type="match status" value="1"/>
</dbReference>
<evidence type="ECO:0000259" key="1">
    <source>
        <dbReference type="Pfam" id="PF22936"/>
    </source>
</evidence>
<accession>A0ABD1Q4K0</accession>
<reference evidence="3" key="1">
    <citation type="submission" date="2024-07" db="EMBL/GenBank/DDBJ databases">
        <title>Two chromosome-level genome assemblies of Korean endemic species Abeliophyllum distichum and Forsythia ovata (Oleaceae).</title>
        <authorList>
            <person name="Jang H."/>
        </authorList>
    </citation>
    <scope>NUCLEOTIDE SEQUENCE [LARGE SCALE GENOMIC DNA]</scope>
</reference>
<protein>
    <submittedName>
        <fullName evidence="2">Integrase</fullName>
    </submittedName>
</protein>
<sequence length="269" mass="29928">MRMMGSDDSHKLWKAIKETYGIQNKSRITFLTIELQTSRKGDLNIDQYLSKVKILADNIEVARKPILLADLVNQVLAGLDEDYTPIVVTIEVEEEGAGIEEIEPTTMKGLSAKYVENQGIRLMCATIDTMSDPAWLANTEASNDVTADIKYLNSEGQYSGKKKIMVGNGDKLNISCIGNSKIPTLTDKPLVLNKLLHVPEIKTNLVSVSQLTADNCVFMEFHPDYCCVKDQSTRKPMLEGNLREGLYQLDLPKVNNQLSVQSQESGCLQ</sequence>
<gene>
    <name evidence="2" type="ORF">Adt_39262</name>
</gene>
<dbReference type="Pfam" id="PF14223">
    <property type="entry name" value="Retrotran_gag_2"/>
    <property type="match status" value="1"/>
</dbReference>
<name>A0ABD1Q4K0_9LAMI</name>
<feature type="domain" description="Retrovirus-related Pol polyprotein from transposon TNT 1-94-like beta-barrel" evidence="1">
    <location>
        <begin position="135"/>
        <end position="215"/>
    </location>
</feature>
<dbReference type="PANTHER" id="PTHR47481:SF22">
    <property type="entry name" value="RETROTRANSPOSON GAG DOMAIN-CONTAINING PROTEIN"/>
    <property type="match status" value="1"/>
</dbReference>
<evidence type="ECO:0000313" key="2">
    <source>
        <dbReference type="EMBL" id="KAL2471126.1"/>
    </source>
</evidence>
<dbReference type="EMBL" id="JBFOLK010000012">
    <property type="protein sequence ID" value="KAL2471126.1"/>
    <property type="molecule type" value="Genomic_DNA"/>
</dbReference>
<evidence type="ECO:0000313" key="3">
    <source>
        <dbReference type="Proteomes" id="UP001604336"/>
    </source>
</evidence>
<dbReference type="PANTHER" id="PTHR47481">
    <property type="match status" value="1"/>
</dbReference>
<organism evidence="2 3">
    <name type="scientific">Abeliophyllum distichum</name>
    <dbReference type="NCBI Taxonomy" id="126358"/>
    <lineage>
        <taxon>Eukaryota</taxon>
        <taxon>Viridiplantae</taxon>
        <taxon>Streptophyta</taxon>
        <taxon>Embryophyta</taxon>
        <taxon>Tracheophyta</taxon>
        <taxon>Spermatophyta</taxon>
        <taxon>Magnoliopsida</taxon>
        <taxon>eudicotyledons</taxon>
        <taxon>Gunneridae</taxon>
        <taxon>Pentapetalae</taxon>
        <taxon>asterids</taxon>
        <taxon>lamiids</taxon>
        <taxon>Lamiales</taxon>
        <taxon>Oleaceae</taxon>
        <taxon>Forsythieae</taxon>
        <taxon>Abeliophyllum</taxon>
    </lineage>
</organism>